<reference evidence="1 2" key="1">
    <citation type="submission" date="2019-03" db="EMBL/GenBank/DDBJ databases">
        <title>Genomic Encyclopedia of Type Strains, Phase III (KMG-III): the genomes of soil and plant-associated and newly described type strains.</title>
        <authorList>
            <person name="Whitman W."/>
        </authorList>
    </citation>
    <scope>NUCLEOTIDE SEQUENCE [LARGE SCALE GENOMIC DNA]</scope>
    <source>
        <strain evidence="1 2">CECT 8976</strain>
    </source>
</reference>
<dbReference type="AlphaFoldDB" id="A0A4R7B669"/>
<organism evidence="1 2">
    <name type="scientific">Paludibacterium purpuratum</name>
    <dbReference type="NCBI Taxonomy" id="1144873"/>
    <lineage>
        <taxon>Bacteria</taxon>
        <taxon>Pseudomonadati</taxon>
        <taxon>Pseudomonadota</taxon>
        <taxon>Betaproteobacteria</taxon>
        <taxon>Neisseriales</taxon>
        <taxon>Chromobacteriaceae</taxon>
        <taxon>Paludibacterium</taxon>
    </lineage>
</organism>
<evidence type="ECO:0000313" key="2">
    <source>
        <dbReference type="Proteomes" id="UP000295611"/>
    </source>
</evidence>
<accession>A0A4R7B669</accession>
<dbReference type="PANTHER" id="PTHR38778">
    <property type="entry name" value="CYTOPLASMIC PROTEIN-RELATED"/>
    <property type="match status" value="1"/>
</dbReference>
<keyword evidence="2" id="KW-1185">Reference proteome</keyword>
<protein>
    <recommendedName>
        <fullName evidence="3">DUF469 family protein</fullName>
    </recommendedName>
</protein>
<dbReference type="PANTHER" id="PTHR38778:SF1">
    <property type="entry name" value="CYTOPLASMIC PROTEIN"/>
    <property type="match status" value="1"/>
</dbReference>
<dbReference type="EMBL" id="SNZP01000005">
    <property type="protein sequence ID" value="TDR80170.1"/>
    <property type="molecule type" value="Genomic_DNA"/>
</dbReference>
<evidence type="ECO:0000313" key="1">
    <source>
        <dbReference type="EMBL" id="TDR80170.1"/>
    </source>
</evidence>
<dbReference type="OrthoDB" id="9114861at2"/>
<evidence type="ECO:0008006" key="3">
    <source>
        <dbReference type="Google" id="ProtNLM"/>
    </source>
</evidence>
<gene>
    <name evidence="1" type="ORF">DFP86_10524</name>
</gene>
<comment type="caution">
    <text evidence="1">The sequence shown here is derived from an EMBL/GenBank/DDBJ whole genome shotgun (WGS) entry which is preliminary data.</text>
</comment>
<name>A0A4R7B669_9NEIS</name>
<dbReference type="Pfam" id="PF04320">
    <property type="entry name" value="YggL_50S_bp"/>
    <property type="match status" value="1"/>
</dbReference>
<sequence>MRKTRNPSLSSHVKRMSPRLRKKLRVGEFRELGFSLKAAIAADLDIAAQDDLLEAWLGVVDDHGVSFGGQFDARGALEGVVFPIGGQPVTTAVRTALLDWLKARAEVGDLQASELYDIWHSA</sequence>
<dbReference type="GO" id="GO:0005829">
    <property type="term" value="C:cytosol"/>
    <property type="evidence" value="ECO:0007669"/>
    <property type="project" value="TreeGrafter"/>
</dbReference>
<dbReference type="InterPro" id="IPR007416">
    <property type="entry name" value="YggL_50S_bp"/>
</dbReference>
<proteinExistence type="predicted"/>
<dbReference type="Proteomes" id="UP000295611">
    <property type="component" value="Unassembled WGS sequence"/>
</dbReference>
<dbReference type="RefSeq" id="WP_133679546.1">
    <property type="nucleotide sequence ID" value="NZ_SNZP01000005.1"/>
</dbReference>